<dbReference type="AlphaFoldDB" id="A0A7L5NWU1"/>
<keyword evidence="1" id="KW-0689">Ribosomal protein</keyword>
<evidence type="ECO:0000313" key="1">
    <source>
        <dbReference type="EMBL" id="QLA09649.1"/>
    </source>
</evidence>
<accession>A0A7L5NWU1</accession>
<keyword evidence="1" id="KW-0687">Ribonucleoprotein</keyword>
<proteinExistence type="evidence at transcript level"/>
<dbReference type="EMBL" id="MT583918">
    <property type="protein sequence ID" value="QLA09649.1"/>
    <property type="molecule type" value="mRNA"/>
</dbReference>
<organism evidence="1">
    <name type="scientific">Euglena gracilis</name>
    <dbReference type="NCBI Taxonomy" id="3039"/>
    <lineage>
        <taxon>Eukaryota</taxon>
        <taxon>Discoba</taxon>
        <taxon>Euglenozoa</taxon>
        <taxon>Euglenida</taxon>
        <taxon>Spirocuta</taxon>
        <taxon>Euglenophyceae</taxon>
        <taxon>Euglenales</taxon>
        <taxon>Euglenaceae</taxon>
        <taxon>Euglena</taxon>
    </lineage>
</organism>
<name>A0A7L5NWU1_EUGGR</name>
<sequence>MPLKNNCFRRVYHSNWEYLLSLEKEADAEPKQKALRYKQEKKQQFREKGLKLAAAKTAEAAKSA</sequence>
<protein>
    <submittedName>
        <fullName evidence="1">60S large subunit ribosomal protein Egr3</fullName>
    </submittedName>
</protein>
<dbReference type="GO" id="GO:0005840">
    <property type="term" value="C:ribosome"/>
    <property type="evidence" value="ECO:0007669"/>
    <property type="project" value="UniProtKB-KW"/>
</dbReference>
<reference evidence="1" key="1">
    <citation type="submission" date="2020-06" db="EMBL/GenBank/DDBJ databases">
        <title>Cryo-EM structure of the highly atypical cytoplasmic ribosome of Euglena gracilis.</title>
        <authorList>
            <person name="Matzov D."/>
            <person name="Taoka M."/>
            <person name="Nobe Y."/>
            <person name="Yamauchi Y."/>
            <person name="Halfon Y."/>
            <person name="Asis N."/>
            <person name="Zimermann E."/>
            <person name="Rozenberg H."/>
            <person name="Bashan A."/>
            <person name="Bushan S."/>
            <person name="Isobe T."/>
            <person name="Gray M.W."/>
            <person name="Yonath A."/>
            <person name="Shalev-Benami M."/>
        </authorList>
    </citation>
    <scope>NUCLEOTIDE SEQUENCE</scope>
    <source>
        <strain evidence="1">Z</strain>
    </source>
</reference>